<evidence type="ECO:0000313" key="3">
    <source>
        <dbReference type="Proteomes" id="UP000807025"/>
    </source>
</evidence>
<dbReference type="OrthoDB" id="2939859at2759"/>
<comment type="caution">
    <text evidence="2">The sequence shown here is derived from an EMBL/GenBank/DDBJ whole genome shotgun (WGS) entry which is preliminary data.</text>
</comment>
<accession>A0A9P6DFH4</accession>
<feature type="region of interest" description="Disordered" evidence="1">
    <location>
        <begin position="174"/>
        <end position="203"/>
    </location>
</feature>
<organism evidence="2 3">
    <name type="scientific">Pleurotus eryngii</name>
    <name type="common">Boletus of the steppes</name>
    <dbReference type="NCBI Taxonomy" id="5323"/>
    <lineage>
        <taxon>Eukaryota</taxon>
        <taxon>Fungi</taxon>
        <taxon>Dikarya</taxon>
        <taxon>Basidiomycota</taxon>
        <taxon>Agaricomycotina</taxon>
        <taxon>Agaricomycetes</taxon>
        <taxon>Agaricomycetidae</taxon>
        <taxon>Agaricales</taxon>
        <taxon>Pleurotineae</taxon>
        <taxon>Pleurotaceae</taxon>
        <taxon>Pleurotus</taxon>
    </lineage>
</organism>
<evidence type="ECO:0000313" key="2">
    <source>
        <dbReference type="EMBL" id="KAF9494573.1"/>
    </source>
</evidence>
<sequence length="277" mass="31328">MQATWMIQLGWTNYLESLGTGMLVETLMQLATLLLYSSMNIPLLQGESGLWLLSDEYTPNSISEVPRMYHWPLVMTLTFMTCFLQRKADGATQGFELFKIEGHLSQIEAAVFVALLCPPHLKDAVITCPTDQALLLLQYTFHCIMIHIAQLKSTGLSEYRPWVDHDELVENEDVEREDVNIDDIDEKDPISDSSDSGYKETNSELQLGPHASKGADISEFSDQLTKFLEKMGSWVSTVVIKASNTQYQCDKVAMFILTPWTKQKYHSSSSFSILHNS</sequence>
<gene>
    <name evidence="2" type="ORF">BDN71DRAFT_1563617</name>
</gene>
<dbReference type="Proteomes" id="UP000807025">
    <property type="component" value="Unassembled WGS sequence"/>
</dbReference>
<dbReference type="AlphaFoldDB" id="A0A9P6DFH4"/>
<dbReference type="EMBL" id="MU154571">
    <property type="protein sequence ID" value="KAF9494573.1"/>
    <property type="molecule type" value="Genomic_DNA"/>
</dbReference>
<keyword evidence="3" id="KW-1185">Reference proteome</keyword>
<feature type="compositionally biased region" description="Acidic residues" evidence="1">
    <location>
        <begin position="174"/>
        <end position="186"/>
    </location>
</feature>
<reference evidence="2" key="1">
    <citation type="submission" date="2020-11" db="EMBL/GenBank/DDBJ databases">
        <authorList>
            <consortium name="DOE Joint Genome Institute"/>
            <person name="Ahrendt S."/>
            <person name="Riley R."/>
            <person name="Andreopoulos W."/>
            <person name="Labutti K."/>
            <person name="Pangilinan J."/>
            <person name="Ruiz-Duenas F.J."/>
            <person name="Barrasa J.M."/>
            <person name="Sanchez-Garcia M."/>
            <person name="Camarero S."/>
            <person name="Miyauchi S."/>
            <person name="Serrano A."/>
            <person name="Linde D."/>
            <person name="Babiker R."/>
            <person name="Drula E."/>
            <person name="Ayuso-Fernandez I."/>
            <person name="Pacheco R."/>
            <person name="Padilla G."/>
            <person name="Ferreira P."/>
            <person name="Barriuso J."/>
            <person name="Kellner H."/>
            <person name="Castanera R."/>
            <person name="Alfaro M."/>
            <person name="Ramirez L."/>
            <person name="Pisabarro A.G."/>
            <person name="Kuo A."/>
            <person name="Tritt A."/>
            <person name="Lipzen A."/>
            <person name="He G."/>
            <person name="Yan M."/>
            <person name="Ng V."/>
            <person name="Cullen D."/>
            <person name="Martin F."/>
            <person name="Rosso M.-N."/>
            <person name="Henrissat B."/>
            <person name="Hibbett D."/>
            <person name="Martinez A.T."/>
            <person name="Grigoriev I.V."/>
        </authorList>
    </citation>
    <scope>NUCLEOTIDE SEQUENCE</scope>
    <source>
        <strain evidence="2">ATCC 90797</strain>
    </source>
</reference>
<name>A0A9P6DFH4_PLEER</name>
<evidence type="ECO:0000256" key="1">
    <source>
        <dbReference type="SAM" id="MobiDB-lite"/>
    </source>
</evidence>
<protein>
    <submittedName>
        <fullName evidence="2">Uncharacterized protein</fullName>
    </submittedName>
</protein>
<proteinExistence type="predicted"/>